<gene>
    <name evidence="2" type="ORF">H7344_07550</name>
</gene>
<dbReference type="RefSeq" id="WP_186345393.1">
    <property type="nucleotide sequence ID" value="NZ_BMMR01000003.1"/>
</dbReference>
<accession>A0ABR6U6U1</accession>
<protein>
    <submittedName>
        <fullName evidence="2">Uncharacterized protein</fullName>
    </submittedName>
</protein>
<dbReference type="Proteomes" id="UP000604001">
    <property type="component" value="Unassembled WGS sequence"/>
</dbReference>
<name>A0ABR6U6U1_9ACTN</name>
<sequence>MTFRTAAAIAAASVAFSGTVVAGTSVAAPASTSPSSSPGSTDLTTLVYEVPDCEGCTVQLANVRLPEGAEQPVVWQSKVKQVEDGEVRFMVSPRRTWGMSMTIRAPWEGHTGYVTTVVQRYRGQAVGDRVSFKQARKAGVASSCWAGTRSDEARTKVVVRKVMVDGVKKKVPGALAFTRVTQDWHEPMRRAYGGVLGTQDADICHD</sequence>
<feature type="chain" id="PRO_5046775189" evidence="1">
    <location>
        <begin position="23"/>
        <end position="206"/>
    </location>
</feature>
<evidence type="ECO:0000256" key="1">
    <source>
        <dbReference type="SAM" id="SignalP"/>
    </source>
</evidence>
<reference evidence="2 3" key="1">
    <citation type="submission" date="2020-08" db="EMBL/GenBank/DDBJ databases">
        <title>novel species in genus Nocardioides.</title>
        <authorList>
            <person name="Zhang G."/>
        </authorList>
    </citation>
    <scope>NUCLEOTIDE SEQUENCE [LARGE SCALE GENOMIC DNA]</scope>
    <source>
        <strain evidence="2 3">SC8A-24</strain>
    </source>
</reference>
<evidence type="ECO:0000313" key="2">
    <source>
        <dbReference type="EMBL" id="MBC2960149.1"/>
    </source>
</evidence>
<feature type="signal peptide" evidence="1">
    <location>
        <begin position="1"/>
        <end position="22"/>
    </location>
</feature>
<evidence type="ECO:0000313" key="3">
    <source>
        <dbReference type="Proteomes" id="UP000604001"/>
    </source>
</evidence>
<proteinExistence type="predicted"/>
<organism evidence="2 3">
    <name type="scientific">Nocardioides deserti</name>
    <dbReference type="NCBI Taxonomy" id="1588644"/>
    <lineage>
        <taxon>Bacteria</taxon>
        <taxon>Bacillati</taxon>
        <taxon>Actinomycetota</taxon>
        <taxon>Actinomycetes</taxon>
        <taxon>Propionibacteriales</taxon>
        <taxon>Nocardioidaceae</taxon>
        <taxon>Nocardioides</taxon>
    </lineage>
</organism>
<dbReference type="EMBL" id="JACMYC010000003">
    <property type="protein sequence ID" value="MBC2960149.1"/>
    <property type="molecule type" value="Genomic_DNA"/>
</dbReference>
<keyword evidence="3" id="KW-1185">Reference proteome</keyword>
<comment type="caution">
    <text evidence="2">The sequence shown here is derived from an EMBL/GenBank/DDBJ whole genome shotgun (WGS) entry which is preliminary data.</text>
</comment>
<keyword evidence="1" id="KW-0732">Signal</keyword>